<feature type="transmembrane region" description="Helical" evidence="1">
    <location>
        <begin position="172"/>
        <end position="191"/>
    </location>
</feature>
<dbReference type="AlphaFoldDB" id="A0A1G7BHN6"/>
<feature type="chain" id="PRO_5011718234" description="DUF4271 domain-containing protein" evidence="2">
    <location>
        <begin position="27"/>
        <end position="393"/>
    </location>
</feature>
<reference evidence="4" key="1">
    <citation type="submission" date="2016-10" db="EMBL/GenBank/DDBJ databases">
        <authorList>
            <person name="Varghese N."/>
            <person name="Submissions S."/>
        </authorList>
    </citation>
    <scope>NUCLEOTIDE SEQUENCE [LARGE SCALE GENOMIC DNA]</scope>
    <source>
        <strain evidence="4">DSM 25329</strain>
    </source>
</reference>
<evidence type="ECO:0000313" key="4">
    <source>
        <dbReference type="Proteomes" id="UP000198748"/>
    </source>
</evidence>
<protein>
    <recommendedName>
        <fullName evidence="5">DUF4271 domain-containing protein</fullName>
    </recommendedName>
</protein>
<dbReference type="RefSeq" id="WP_090148051.1">
    <property type="nucleotide sequence ID" value="NZ_FNAN01000004.1"/>
</dbReference>
<keyword evidence="2" id="KW-0732">Signal</keyword>
<feature type="transmembrane region" description="Helical" evidence="1">
    <location>
        <begin position="227"/>
        <end position="247"/>
    </location>
</feature>
<dbReference type="OrthoDB" id="975088at2"/>
<feature type="signal peptide" evidence="2">
    <location>
        <begin position="1"/>
        <end position="26"/>
    </location>
</feature>
<keyword evidence="4" id="KW-1185">Reference proteome</keyword>
<dbReference type="Pfam" id="PF14093">
    <property type="entry name" value="DUF4271"/>
    <property type="match status" value="1"/>
</dbReference>
<evidence type="ECO:0000256" key="1">
    <source>
        <dbReference type="SAM" id="Phobius"/>
    </source>
</evidence>
<keyword evidence="1" id="KW-1133">Transmembrane helix</keyword>
<evidence type="ECO:0008006" key="5">
    <source>
        <dbReference type="Google" id="ProtNLM"/>
    </source>
</evidence>
<feature type="transmembrane region" description="Helical" evidence="1">
    <location>
        <begin position="369"/>
        <end position="387"/>
    </location>
</feature>
<keyword evidence="1" id="KW-0812">Transmembrane</keyword>
<evidence type="ECO:0000313" key="3">
    <source>
        <dbReference type="EMBL" id="SDE25745.1"/>
    </source>
</evidence>
<dbReference type="STRING" id="659014.SAMN04487996_104184"/>
<name>A0A1G7BHN6_9BACT</name>
<dbReference type="InterPro" id="IPR025367">
    <property type="entry name" value="DUF4271"/>
</dbReference>
<feature type="transmembrane region" description="Helical" evidence="1">
    <location>
        <begin position="267"/>
        <end position="285"/>
    </location>
</feature>
<proteinExistence type="predicted"/>
<keyword evidence="1" id="KW-0472">Membrane</keyword>
<dbReference type="EMBL" id="FNAN01000004">
    <property type="protein sequence ID" value="SDE25745.1"/>
    <property type="molecule type" value="Genomic_DNA"/>
</dbReference>
<evidence type="ECO:0000256" key="2">
    <source>
        <dbReference type="SAM" id="SignalP"/>
    </source>
</evidence>
<feature type="transmembrane region" description="Helical" evidence="1">
    <location>
        <begin position="306"/>
        <end position="329"/>
    </location>
</feature>
<organism evidence="3 4">
    <name type="scientific">Dyadobacter soli</name>
    <dbReference type="NCBI Taxonomy" id="659014"/>
    <lineage>
        <taxon>Bacteria</taxon>
        <taxon>Pseudomonadati</taxon>
        <taxon>Bacteroidota</taxon>
        <taxon>Cytophagia</taxon>
        <taxon>Cytophagales</taxon>
        <taxon>Spirosomataceae</taxon>
        <taxon>Dyadobacter</taxon>
    </lineage>
</organism>
<dbReference type="Proteomes" id="UP000198748">
    <property type="component" value="Unassembled WGS sequence"/>
</dbReference>
<accession>A0A1G7BHN6</accession>
<feature type="transmembrane region" description="Helical" evidence="1">
    <location>
        <begin position="341"/>
        <end position="362"/>
    </location>
</feature>
<sequence length="393" mass="44825">MKSIFSTVFWAFFTAITLLGSLAHGAAKVNPPGQFFPVYSYQDDWLVYNEGYKNYVPFSQGVNEGTRFASLYIDLVKNRRYSLLVHSENESYLFLEGALQNRIAAGKWQELNLDSLHRIYRKDELLLTIYGSPGIGDKTVILCNKKKLTDTEAISPARSGFINIKPISFTPFGTFAGIALIIILILNAWIFNLNPLSFIRLINPIEFFNNDPRDQLSKINKPYSNTVIFFVAISSMMMGFTVIYLSINRLNLFSVSTILSDKVNTLQILGDFCILSVIFFLLIYAKYIFMVLAGNMLNLDKQVDIIFIKIVQSSYLFYALVFLVIFGLYSNHINWLEAGRPYVLLPFLFFYIARFIGLYVVAKPTGSLINLYLFSYLCVIEIIPLIVSMKFAL</sequence>
<gene>
    <name evidence="3" type="ORF">SAMN04487996_104184</name>
</gene>